<evidence type="ECO:0000313" key="2">
    <source>
        <dbReference type="EMBL" id="XBH17367.1"/>
    </source>
</evidence>
<dbReference type="SUPFAM" id="SSF75304">
    <property type="entry name" value="Amidase signature (AS) enzymes"/>
    <property type="match status" value="1"/>
</dbReference>
<dbReference type="EMBL" id="CP121196">
    <property type="protein sequence ID" value="XBH17367.1"/>
    <property type="molecule type" value="Genomic_DNA"/>
</dbReference>
<dbReference type="PANTHER" id="PTHR11895:SF176">
    <property type="entry name" value="AMIDASE AMID-RELATED"/>
    <property type="match status" value="1"/>
</dbReference>
<dbReference type="Pfam" id="PF01425">
    <property type="entry name" value="Amidase"/>
    <property type="match status" value="1"/>
</dbReference>
<sequence length="435" mass="46772">MDSLSSTIRDAREALAQGGVTPADLAERALQCANRNAGKNTYLWRDPAWTMEEAAQAAAIPRSSGGRFGDGRCPLWGVPISVKDCFDLAGAPTSCGVKFYRDLNGIAVHDSWLVEQLRKSGAVITGKTHLHPLAYGITGENPEFGDCEQPGNPGALTGGSSSGAAASILEGSAFAAIGTDTGGSVRGPAALCGLAGYRASIGRGDWRGAAHLAQSFDTMGWLFRDLEDAPLLAETFVPGRTTPIHEFKKFAMVHDAFLHDCEPAILEGLRQAERELHALGLESTKVDVSWWADSFEIFAPIQAWEAARLHAGHFDRIQPAIRERLEWGARITDAEVAALRERHAEFRARVDDLLHDHQLMLLPASPVTRLNIGADNSQARSRILRYTTPFSLAGVPVVTVPCSVGGIQLAASRENDESLLAFSARIGSQRRSNTA</sequence>
<dbReference type="RefSeq" id="WP_348262597.1">
    <property type="nucleotide sequence ID" value="NZ_CP121196.1"/>
</dbReference>
<name>A0AAU7DJ61_9BACT</name>
<accession>A0AAU7DJ61</accession>
<evidence type="ECO:0000259" key="1">
    <source>
        <dbReference type="Pfam" id="PF01425"/>
    </source>
</evidence>
<reference evidence="2" key="1">
    <citation type="submission" date="2023-03" db="EMBL/GenBank/DDBJ databases">
        <title>Edaphobacter sp.</title>
        <authorList>
            <person name="Huber K.J."/>
            <person name="Papendorf J."/>
            <person name="Pilke C."/>
            <person name="Bunk B."/>
            <person name="Sproeer C."/>
            <person name="Pester M."/>
        </authorList>
    </citation>
    <scope>NUCLEOTIDE SEQUENCE</scope>
    <source>
        <strain evidence="2">DSM 110680</strain>
    </source>
</reference>
<protein>
    <submittedName>
        <fullName evidence="2">Amidase</fullName>
    </submittedName>
</protein>
<feature type="domain" description="Amidase" evidence="1">
    <location>
        <begin position="54"/>
        <end position="420"/>
    </location>
</feature>
<dbReference type="Gene3D" id="3.90.1300.10">
    <property type="entry name" value="Amidase signature (AS) domain"/>
    <property type="match status" value="1"/>
</dbReference>
<proteinExistence type="predicted"/>
<dbReference type="InterPro" id="IPR023631">
    <property type="entry name" value="Amidase_dom"/>
</dbReference>
<dbReference type="AlphaFoldDB" id="A0AAU7DJ61"/>
<dbReference type="InterPro" id="IPR000120">
    <property type="entry name" value="Amidase"/>
</dbReference>
<dbReference type="PANTHER" id="PTHR11895">
    <property type="entry name" value="TRANSAMIDASE"/>
    <property type="match status" value="1"/>
</dbReference>
<dbReference type="GO" id="GO:0003824">
    <property type="term" value="F:catalytic activity"/>
    <property type="evidence" value="ECO:0007669"/>
    <property type="project" value="InterPro"/>
</dbReference>
<organism evidence="2">
    <name type="scientific">Telmatobacter sp. DSM 110680</name>
    <dbReference type="NCBI Taxonomy" id="3036704"/>
    <lineage>
        <taxon>Bacteria</taxon>
        <taxon>Pseudomonadati</taxon>
        <taxon>Acidobacteriota</taxon>
        <taxon>Terriglobia</taxon>
        <taxon>Terriglobales</taxon>
        <taxon>Acidobacteriaceae</taxon>
        <taxon>Telmatobacter</taxon>
    </lineage>
</organism>
<gene>
    <name evidence="2" type="ORF">P8935_22725</name>
</gene>
<dbReference type="InterPro" id="IPR036928">
    <property type="entry name" value="AS_sf"/>
</dbReference>